<evidence type="ECO:0000313" key="8">
    <source>
        <dbReference type="EMBL" id="ORZ14847.1"/>
    </source>
</evidence>
<dbReference type="OrthoDB" id="28755at2759"/>
<feature type="transmembrane region" description="Helical" evidence="7">
    <location>
        <begin position="93"/>
        <end position="114"/>
    </location>
</feature>
<keyword evidence="3 7" id="KW-0812">Transmembrane</keyword>
<dbReference type="Pfam" id="PF07690">
    <property type="entry name" value="MFS_1"/>
    <property type="match status" value="1"/>
</dbReference>
<feature type="transmembrane region" description="Helical" evidence="7">
    <location>
        <begin position="305"/>
        <end position="323"/>
    </location>
</feature>
<evidence type="ECO:0000256" key="4">
    <source>
        <dbReference type="ARBA" id="ARBA00022989"/>
    </source>
</evidence>
<dbReference type="InterPro" id="IPR036259">
    <property type="entry name" value="MFS_trans_sf"/>
</dbReference>
<keyword evidence="4 7" id="KW-1133">Transmembrane helix</keyword>
<name>A0A1Y2GNA7_9FUNG</name>
<protein>
    <recommendedName>
        <fullName evidence="10">Major facilitator superfamily domain-containing protein</fullName>
    </recommendedName>
</protein>
<evidence type="ECO:0000256" key="6">
    <source>
        <dbReference type="SAM" id="MobiDB-lite"/>
    </source>
</evidence>
<dbReference type="SUPFAM" id="SSF103473">
    <property type="entry name" value="MFS general substrate transporter"/>
    <property type="match status" value="1"/>
</dbReference>
<keyword evidence="9" id="KW-1185">Reference proteome</keyword>
<feature type="compositionally biased region" description="Low complexity" evidence="6">
    <location>
        <begin position="640"/>
        <end position="652"/>
    </location>
</feature>
<dbReference type="GO" id="GO:0008506">
    <property type="term" value="F:sucrose:proton symporter activity"/>
    <property type="evidence" value="ECO:0007669"/>
    <property type="project" value="TreeGrafter"/>
</dbReference>
<dbReference type="RefSeq" id="XP_021880979.1">
    <property type="nucleotide sequence ID" value="XM_022027288.1"/>
</dbReference>
<keyword evidence="2" id="KW-0813">Transport</keyword>
<gene>
    <name evidence="8" type="ORF">BCR41DRAFT_381044</name>
</gene>
<feature type="transmembrane region" description="Helical" evidence="7">
    <location>
        <begin position="237"/>
        <end position="260"/>
    </location>
</feature>
<sequence>MVLNENVRSGHRRTDIDEPRQSRDRQERQERQERQDGRRPGLHGRARIWGPTRSIRMILLSTALMGLQFTWSVEMAYGTPFLLQLGLSKSLMSLVWIAGPLSGLIMQPIVGVLSDRCTSKLGRRRPFLIIGVIAVVVSFLCLGWCREIIRGVFGSDYSNLENATILMAVGSIYILDFAINCVQASCRTLIVDSLPASQQEAAASWASRLMGIGGILGYFMGNVNLPQRIPAFGDTQIKGLCVIACLFLIFAVGLTCVTVTERVMVRAESKSSNSSFEEFLLGFKTIFKAIRYLPTRIQHLCNVQFFAWMGWFPFLFYSSTYIAEIYTREMMENGAPIDPNPPSNADQDVVNGVQDAAIRAGSYCLLIYSIISLAASILLPVFVAPAEQVGSELSNGPFPNTRSENGHLSTKRTSKWNRIKLPQWLQLPIRGLTLPRMYTLSLVLVSFSLISTWYIHDLRGSTILFAGCGISWAVTMWAPFSILGEVISQQMQEEQHQNRVHESNQSQSRESTEVLFQKQNDDDDDSGGEEIQMVDSSRGRQYQPLRGGRESLDEVITVVESNFQGGRHSSTSSPTIVDGLSSIVAAPAGWTVPPDQGVAMALIDPTDSDTDVAGDDHDGHLNVRKHREDEGRTLVRKQSSRSQSSTGSSSSREGLQERRGSNGYTRSIDNNSDNSNNNANHPALPSSRSNSASRSASASGPPSEVSSAGALLGIHNVYIVLPQFLVSFLSSLVFAAIEPKEGDANTGTGEGSDQPGDPETIGVMLRIGGIMAGIAALLSLKLWKQPRTVAPLNHL</sequence>
<dbReference type="PANTHER" id="PTHR19432">
    <property type="entry name" value="SUGAR TRANSPORTER"/>
    <property type="match status" value="1"/>
</dbReference>
<dbReference type="FunCoup" id="A0A1Y2GNA7">
    <property type="interactions" value="74"/>
</dbReference>
<comment type="subcellular location">
    <subcellularLocation>
        <location evidence="1">Membrane</location>
        <topology evidence="1">Multi-pass membrane protein</topology>
    </subcellularLocation>
</comment>
<evidence type="ECO:0000256" key="1">
    <source>
        <dbReference type="ARBA" id="ARBA00004141"/>
    </source>
</evidence>
<evidence type="ECO:0000313" key="9">
    <source>
        <dbReference type="Proteomes" id="UP000193648"/>
    </source>
</evidence>
<feature type="compositionally biased region" description="Basic and acidic residues" evidence="6">
    <location>
        <begin position="12"/>
        <end position="39"/>
    </location>
</feature>
<feature type="region of interest" description="Disordered" evidence="6">
    <location>
        <begin position="605"/>
        <end position="706"/>
    </location>
</feature>
<proteinExistence type="predicted"/>
<feature type="compositionally biased region" description="Basic and acidic residues" evidence="6">
    <location>
        <begin position="493"/>
        <end position="502"/>
    </location>
</feature>
<evidence type="ECO:0000256" key="5">
    <source>
        <dbReference type="ARBA" id="ARBA00023136"/>
    </source>
</evidence>
<feature type="transmembrane region" description="Helical" evidence="7">
    <location>
        <begin position="437"/>
        <end position="456"/>
    </location>
</feature>
<feature type="transmembrane region" description="Helical" evidence="7">
    <location>
        <begin position="205"/>
        <end position="225"/>
    </location>
</feature>
<feature type="region of interest" description="Disordered" evidence="6">
    <location>
        <begin position="493"/>
        <end position="549"/>
    </location>
</feature>
<dbReference type="InterPro" id="IPR011701">
    <property type="entry name" value="MFS"/>
</dbReference>
<dbReference type="InParanoid" id="A0A1Y2GNA7"/>
<organism evidence="8 9">
    <name type="scientific">Lobosporangium transversale</name>
    <dbReference type="NCBI Taxonomy" id="64571"/>
    <lineage>
        <taxon>Eukaryota</taxon>
        <taxon>Fungi</taxon>
        <taxon>Fungi incertae sedis</taxon>
        <taxon>Mucoromycota</taxon>
        <taxon>Mortierellomycotina</taxon>
        <taxon>Mortierellomycetes</taxon>
        <taxon>Mortierellales</taxon>
        <taxon>Mortierellaceae</taxon>
        <taxon>Lobosporangium</taxon>
    </lineage>
</organism>
<dbReference type="GeneID" id="33569131"/>
<evidence type="ECO:0000256" key="3">
    <source>
        <dbReference type="ARBA" id="ARBA00022692"/>
    </source>
</evidence>
<dbReference type="EMBL" id="MCFF01000020">
    <property type="protein sequence ID" value="ORZ14847.1"/>
    <property type="molecule type" value="Genomic_DNA"/>
</dbReference>
<feature type="transmembrane region" description="Helical" evidence="7">
    <location>
        <begin position="365"/>
        <end position="384"/>
    </location>
</feature>
<keyword evidence="5 7" id="KW-0472">Membrane</keyword>
<evidence type="ECO:0008006" key="10">
    <source>
        <dbReference type="Google" id="ProtNLM"/>
    </source>
</evidence>
<feature type="transmembrane region" description="Helical" evidence="7">
    <location>
        <begin position="126"/>
        <end position="145"/>
    </location>
</feature>
<feature type="transmembrane region" description="Helical" evidence="7">
    <location>
        <begin position="55"/>
        <end position="73"/>
    </location>
</feature>
<dbReference type="PANTHER" id="PTHR19432:SF35">
    <property type="entry name" value="SOLUTE CARRIER FAMILY 45 MEMBER 3 ISOFORM X1"/>
    <property type="match status" value="1"/>
</dbReference>
<feature type="region of interest" description="Disordered" evidence="6">
    <location>
        <begin position="1"/>
        <end position="46"/>
    </location>
</feature>
<dbReference type="GO" id="GO:0005886">
    <property type="term" value="C:plasma membrane"/>
    <property type="evidence" value="ECO:0007669"/>
    <property type="project" value="TreeGrafter"/>
</dbReference>
<evidence type="ECO:0000256" key="7">
    <source>
        <dbReference type="SAM" id="Phobius"/>
    </source>
</evidence>
<dbReference type="Proteomes" id="UP000193648">
    <property type="component" value="Unassembled WGS sequence"/>
</dbReference>
<feature type="compositionally biased region" description="Low complexity" evidence="6">
    <location>
        <begin position="669"/>
        <end position="703"/>
    </location>
</feature>
<dbReference type="Gene3D" id="1.20.1250.20">
    <property type="entry name" value="MFS general substrate transporter like domains"/>
    <property type="match status" value="1"/>
</dbReference>
<comment type="caution">
    <text evidence="8">The sequence shown here is derived from an EMBL/GenBank/DDBJ whole genome shotgun (WGS) entry which is preliminary data.</text>
</comment>
<dbReference type="AlphaFoldDB" id="A0A1Y2GNA7"/>
<reference evidence="8 9" key="1">
    <citation type="submission" date="2016-07" db="EMBL/GenBank/DDBJ databases">
        <title>Pervasive Adenine N6-methylation of Active Genes in Fungi.</title>
        <authorList>
            <consortium name="DOE Joint Genome Institute"/>
            <person name="Mondo S.J."/>
            <person name="Dannebaum R.O."/>
            <person name="Kuo R.C."/>
            <person name="Labutti K."/>
            <person name="Haridas S."/>
            <person name="Kuo A."/>
            <person name="Salamov A."/>
            <person name="Ahrendt S.R."/>
            <person name="Lipzen A."/>
            <person name="Sullivan W."/>
            <person name="Andreopoulos W.B."/>
            <person name="Clum A."/>
            <person name="Lindquist E."/>
            <person name="Daum C."/>
            <person name="Ramamoorthy G.K."/>
            <person name="Gryganskyi A."/>
            <person name="Culley D."/>
            <person name="Magnuson J.K."/>
            <person name="James T.Y."/>
            <person name="O'Malley M.A."/>
            <person name="Stajich J.E."/>
            <person name="Spatafora J.W."/>
            <person name="Visel A."/>
            <person name="Grigoriev I.V."/>
        </authorList>
    </citation>
    <scope>NUCLEOTIDE SEQUENCE [LARGE SCALE GENOMIC DNA]</scope>
    <source>
        <strain evidence="8 9">NRRL 3116</strain>
    </source>
</reference>
<feature type="transmembrane region" description="Helical" evidence="7">
    <location>
        <begin position="462"/>
        <end position="483"/>
    </location>
</feature>
<accession>A0A1Y2GNA7</accession>
<feature type="compositionally biased region" description="Basic and acidic residues" evidence="6">
    <location>
        <begin position="614"/>
        <end position="633"/>
    </location>
</feature>
<evidence type="ECO:0000256" key="2">
    <source>
        <dbReference type="ARBA" id="ARBA00022448"/>
    </source>
</evidence>